<protein>
    <submittedName>
        <fullName evidence="1">Uncharacterized protein</fullName>
    </submittedName>
</protein>
<evidence type="ECO:0000313" key="2">
    <source>
        <dbReference type="Proteomes" id="UP000314982"/>
    </source>
</evidence>
<evidence type="ECO:0000313" key="1">
    <source>
        <dbReference type="Ensembl" id="ENSHHUP00000057872.1"/>
    </source>
</evidence>
<name>A0A4W5P3G6_9TELE</name>
<sequence length="123" mass="14324">SGDILTTFCLQYNIYNISLSHFKIRDLESGSLINNWKHNSLRLYYLQQFTNTLHTNLVCGGQQGSELLRQIENRNTCEHIYSLPDLEADMGEYTRTCMHTRDATVHSMLSNRSVRPLRFNTHT</sequence>
<accession>A0A4W5P3G6</accession>
<keyword evidence="2" id="KW-1185">Reference proteome</keyword>
<dbReference type="AlphaFoldDB" id="A0A4W5P3G6"/>
<dbReference type="Ensembl" id="ENSHHUT00000059858.1">
    <property type="protein sequence ID" value="ENSHHUP00000057872.1"/>
    <property type="gene ID" value="ENSHHUG00000034466.1"/>
</dbReference>
<organism evidence="1 2">
    <name type="scientific">Hucho hucho</name>
    <name type="common">huchen</name>
    <dbReference type="NCBI Taxonomy" id="62062"/>
    <lineage>
        <taxon>Eukaryota</taxon>
        <taxon>Metazoa</taxon>
        <taxon>Chordata</taxon>
        <taxon>Craniata</taxon>
        <taxon>Vertebrata</taxon>
        <taxon>Euteleostomi</taxon>
        <taxon>Actinopterygii</taxon>
        <taxon>Neopterygii</taxon>
        <taxon>Teleostei</taxon>
        <taxon>Protacanthopterygii</taxon>
        <taxon>Salmoniformes</taxon>
        <taxon>Salmonidae</taxon>
        <taxon>Salmoninae</taxon>
        <taxon>Hucho</taxon>
    </lineage>
</organism>
<reference evidence="1" key="3">
    <citation type="submission" date="2025-09" db="UniProtKB">
        <authorList>
            <consortium name="Ensembl"/>
        </authorList>
    </citation>
    <scope>IDENTIFICATION</scope>
</reference>
<proteinExistence type="predicted"/>
<dbReference type="Proteomes" id="UP000314982">
    <property type="component" value="Unassembled WGS sequence"/>
</dbReference>
<reference evidence="1" key="2">
    <citation type="submission" date="2025-08" db="UniProtKB">
        <authorList>
            <consortium name="Ensembl"/>
        </authorList>
    </citation>
    <scope>IDENTIFICATION</scope>
</reference>
<reference evidence="2" key="1">
    <citation type="submission" date="2018-06" db="EMBL/GenBank/DDBJ databases">
        <title>Genome assembly of Danube salmon.</title>
        <authorList>
            <person name="Macqueen D.J."/>
            <person name="Gundappa M.K."/>
        </authorList>
    </citation>
    <scope>NUCLEOTIDE SEQUENCE [LARGE SCALE GENOMIC DNA]</scope>
</reference>